<dbReference type="EMBL" id="JAERRB010000001">
    <property type="protein sequence ID" value="MBL0740151.1"/>
    <property type="molecule type" value="Genomic_DNA"/>
</dbReference>
<protein>
    <recommendedName>
        <fullName evidence="3">YtxH domain-containing protein</fullName>
    </recommendedName>
</protein>
<reference evidence="1 2" key="1">
    <citation type="submission" date="2021-01" db="EMBL/GenBank/DDBJ databases">
        <title>Chryseolinea sp. Jin1 Genome sequencing and assembly.</title>
        <authorList>
            <person name="Kim I."/>
        </authorList>
    </citation>
    <scope>NUCLEOTIDE SEQUENCE [LARGE SCALE GENOMIC DNA]</scope>
    <source>
        <strain evidence="1 2">Jin1</strain>
    </source>
</reference>
<accession>A0ABS1KPE2</accession>
<evidence type="ECO:0008006" key="3">
    <source>
        <dbReference type="Google" id="ProtNLM"/>
    </source>
</evidence>
<evidence type="ECO:0000313" key="2">
    <source>
        <dbReference type="Proteomes" id="UP000613030"/>
    </source>
</evidence>
<dbReference type="RefSeq" id="WP_202007209.1">
    <property type="nucleotide sequence ID" value="NZ_JAERRB010000001.1"/>
</dbReference>
<dbReference type="Proteomes" id="UP000613030">
    <property type="component" value="Unassembled WGS sequence"/>
</dbReference>
<keyword evidence="2" id="KW-1185">Reference proteome</keyword>
<name>A0ABS1KPE2_9BACT</name>
<evidence type="ECO:0000313" key="1">
    <source>
        <dbReference type="EMBL" id="MBL0740151.1"/>
    </source>
</evidence>
<proteinExistence type="predicted"/>
<organism evidence="1 2">
    <name type="scientific">Chryseolinea lacunae</name>
    <dbReference type="NCBI Taxonomy" id="2801331"/>
    <lineage>
        <taxon>Bacteria</taxon>
        <taxon>Pseudomonadati</taxon>
        <taxon>Bacteroidota</taxon>
        <taxon>Cytophagia</taxon>
        <taxon>Cytophagales</taxon>
        <taxon>Fulvivirgaceae</taxon>
        <taxon>Chryseolinea</taxon>
    </lineage>
</organism>
<gene>
    <name evidence="1" type="ORF">JI741_02920</name>
</gene>
<sequence length="92" mass="10775">METNEPGKNEKTFKNFGKKVDDFMVELNEAGERLQKEFQLKYEELKVAGEKFRNDAENKERWREVEDSLKKAGDELGKAFKAAFSKKEDQPK</sequence>
<comment type="caution">
    <text evidence="1">The sequence shown here is derived from an EMBL/GenBank/DDBJ whole genome shotgun (WGS) entry which is preliminary data.</text>
</comment>